<evidence type="ECO:0000313" key="3">
    <source>
        <dbReference type="Proteomes" id="UP000799437"/>
    </source>
</evidence>
<dbReference type="RefSeq" id="XP_033598768.1">
    <property type="nucleotide sequence ID" value="XM_033744262.1"/>
</dbReference>
<evidence type="ECO:0008006" key="4">
    <source>
        <dbReference type="Google" id="ProtNLM"/>
    </source>
</evidence>
<reference evidence="2" key="1">
    <citation type="journal article" date="2020" name="Stud. Mycol.">
        <title>101 Dothideomycetes genomes: a test case for predicting lifestyles and emergence of pathogens.</title>
        <authorList>
            <person name="Haridas S."/>
            <person name="Albert R."/>
            <person name="Binder M."/>
            <person name="Bloem J."/>
            <person name="Labutti K."/>
            <person name="Salamov A."/>
            <person name="Andreopoulos B."/>
            <person name="Baker S."/>
            <person name="Barry K."/>
            <person name="Bills G."/>
            <person name="Bluhm B."/>
            <person name="Cannon C."/>
            <person name="Castanera R."/>
            <person name="Culley D."/>
            <person name="Daum C."/>
            <person name="Ezra D."/>
            <person name="Gonzalez J."/>
            <person name="Henrissat B."/>
            <person name="Kuo A."/>
            <person name="Liang C."/>
            <person name="Lipzen A."/>
            <person name="Lutzoni F."/>
            <person name="Magnuson J."/>
            <person name="Mondo S."/>
            <person name="Nolan M."/>
            <person name="Ohm R."/>
            <person name="Pangilinan J."/>
            <person name="Park H.-J."/>
            <person name="Ramirez L."/>
            <person name="Alfaro M."/>
            <person name="Sun H."/>
            <person name="Tritt A."/>
            <person name="Yoshinaga Y."/>
            <person name="Zwiers L.-H."/>
            <person name="Turgeon B."/>
            <person name="Goodwin S."/>
            <person name="Spatafora J."/>
            <person name="Crous P."/>
            <person name="Grigoriev I."/>
        </authorList>
    </citation>
    <scope>NUCLEOTIDE SEQUENCE</scope>
    <source>
        <strain evidence="2">CBS 121739</strain>
    </source>
</reference>
<evidence type="ECO:0000256" key="1">
    <source>
        <dbReference type="SAM" id="SignalP"/>
    </source>
</evidence>
<dbReference type="AlphaFoldDB" id="A0A6A6W430"/>
<dbReference type="GeneID" id="54485316"/>
<feature type="chain" id="PRO_5025521186" description="Secreted protein" evidence="1">
    <location>
        <begin position="24"/>
        <end position="82"/>
    </location>
</feature>
<keyword evidence="3" id="KW-1185">Reference proteome</keyword>
<gene>
    <name evidence="2" type="ORF">EJ05DRAFT_477489</name>
</gene>
<name>A0A6A6W430_9PEZI</name>
<dbReference type="EMBL" id="ML996575">
    <property type="protein sequence ID" value="KAF2756317.1"/>
    <property type="molecule type" value="Genomic_DNA"/>
</dbReference>
<accession>A0A6A6W430</accession>
<feature type="signal peptide" evidence="1">
    <location>
        <begin position="1"/>
        <end position="23"/>
    </location>
</feature>
<dbReference type="Proteomes" id="UP000799437">
    <property type="component" value="Unassembled WGS sequence"/>
</dbReference>
<sequence>MPLLRRHLLITVVDALLCASCQPDQGTDRQTEAMLWCRSGKLSKHVPNRVFGQKPPGLLAATSKRLWQWSSIASPQLHDWPT</sequence>
<proteinExistence type="predicted"/>
<keyword evidence="1" id="KW-0732">Signal</keyword>
<organism evidence="2 3">
    <name type="scientific">Pseudovirgaria hyperparasitica</name>
    <dbReference type="NCBI Taxonomy" id="470096"/>
    <lineage>
        <taxon>Eukaryota</taxon>
        <taxon>Fungi</taxon>
        <taxon>Dikarya</taxon>
        <taxon>Ascomycota</taxon>
        <taxon>Pezizomycotina</taxon>
        <taxon>Dothideomycetes</taxon>
        <taxon>Dothideomycetes incertae sedis</taxon>
        <taxon>Acrospermales</taxon>
        <taxon>Acrospermaceae</taxon>
        <taxon>Pseudovirgaria</taxon>
    </lineage>
</organism>
<protein>
    <recommendedName>
        <fullName evidence="4">Secreted protein</fullName>
    </recommendedName>
</protein>
<evidence type="ECO:0000313" key="2">
    <source>
        <dbReference type="EMBL" id="KAF2756317.1"/>
    </source>
</evidence>